<name>A0A427Y2H1_9TREE</name>
<dbReference type="InterPro" id="IPR011333">
    <property type="entry name" value="SKP1/BTB/POZ_sf"/>
</dbReference>
<dbReference type="Proteomes" id="UP000279259">
    <property type="component" value="Unassembled WGS sequence"/>
</dbReference>
<organism evidence="3 4">
    <name type="scientific">Saitozyma podzolica</name>
    <dbReference type="NCBI Taxonomy" id="1890683"/>
    <lineage>
        <taxon>Eukaryota</taxon>
        <taxon>Fungi</taxon>
        <taxon>Dikarya</taxon>
        <taxon>Basidiomycota</taxon>
        <taxon>Agaricomycotina</taxon>
        <taxon>Tremellomycetes</taxon>
        <taxon>Tremellales</taxon>
        <taxon>Trimorphomycetaceae</taxon>
        <taxon>Saitozyma</taxon>
    </lineage>
</organism>
<gene>
    <name evidence="3" type="ORF">EHS25_005125</name>
</gene>
<dbReference type="OrthoDB" id="10454241at2759"/>
<sequence length="466" mass="52768">MNQQNQKSKGWRRSIQQDWLSWPREDKTEAQPDGRRVHARYRSGSLELVSSDDVGFRVERESVVAGSGSSSEVFRHMVDVAKPSPVYLTDRNLETAAVLAIFLDLLHGRRLPAPNDLTTRRIRELPRVYELAVKYDCPFFKDVEGCAEAIRRNGHATSLEPRHGDENMAHKDKLLEPIYGMGWADPTCWDIKNASRVDFRFHMALVRAFQRSGPCHPLSKPDLEEIAIEFQLILRARSEKEQQIHERYTTGDIEIVSSDGVCLRVNPAFLIAGSRVFRAMIEDGTSSQIQLTDEDIETEDVFALLLDFLHAESLPTMADLDPLYPFIELLSLARKYDCPAALFMIRHFLRSASVDDPEFAQACFTSLSHLGDVQGCAEAIRHGGHNAWSENKVTSRGGTPLDTPLFGEGWVFTPAWPFEFVKEADPLFVFALSRAARVVENPRTKLSKDDLSRVADEFVWLLKPPE</sequence>
<dbReference type="SMART" id="SM00225">
    <property type="entry name" value="BTB"/>
    <property type="match status" value="1"/>
</dbReference>
<comment type="caution">
    <text evidence="3">The sequence shown here is derived from an EMBL/GenBank/DDBJ whole genome shotgun (WGS) entry which is preliminary data.</text>
</comment>
<dbReference type="InterPro" id="IPR000210">
    <property type="entry name" value="BTB/POZ_dom"/>
</dbReference>
<feature type="compositionally biased region" description="Basic and acidic residues" evidence="1">
    <location>
        <begin position="23"/>
        <end position="36"/>
    </location>
</feature>
<proteinExistence type="predicted"/>
<feature type="compositionally biased region" description="Polar residues" evidence="1">
    <location>
        <begin position="1"/>
        <end position="19"/>
    </location>
</feature>
<dbReference type="Gene3D" id="3.30.710.10">
    <property type="entry name" value="Potassium Channel Kv1.1, Chain A"/>
    <property type="match status" value="1"/>
</dbReference>
<feature type="region of interest" description="Disordered" evidence="1">
    <location>
        <begin position="1"/>
        <end position="36"/>
    </location>
</feature>
<evidence type="ECO:0000313" key="3">
    <source>
        <dbReference type="EMBL" id="RSH85318.1"/>
    </source>
</evidence>
<accession>A0A427Y2H1</accession>
<dbReference type="STRING" id="1890683.A0A427Y2H1"/>
<evidence type="ECO:0000256" key="1">
    <source>
        <dbReference type="SAM" id="MobiDB-lite"/>
    </source>
</evidence>
<dbReference type="PROSITE" id="PS50097">
    <property type="entry name" value="BTB"/>
    <property type="match status" value="1"/>
</dbReference>
<reference evidence="3 4" key="1">
    <citation type="submission" date="2018-11" db="EMBL/GenBank/DDBJ databases">
        <title>Genome sequence of Saitozyma podzolica DSM 27192.</title>
        <authorList>
            <person name="Aliyu H."/>
            <person name="Gorte O."/>
            <person name="Ochsenreither K."/>
        </authorList>
    </citation>
    <scope>NUCLEOTIDE SEQUENCE [LARGE SCALE GENOMIC DNA]</scope>
    <source>
        <strain evidence="3 4">DSM 27192</strain>
    </source>
</reference>
<evidence type="ECO:0000259" key="2">
    <source>
        <dbReference type="PROSITE" id="PS50097"/>
    </source>
</evidence>
<dbReference type="AlphaFoldDB" id="A0A427Y2H1"/>
<keyword evidence="4" id="KW-1185">Reference proteome</keyword>
<dbReference type="Pfam" id="PF00651">
    <property type="entry name" value="BTB"/>
    <property type="match status" value="1"/>
</dbReference>
<dbReference type="EMBL" id="RSCD01000021">
    <property type="protein sequence ID" value="RSH85318.1"/>
    <property type="molecule type" value="Genomic_DNA"/>
</dbReference>
<protein>
    <recommendedName>
        <fullName evidence="2">BTB domain-containing protein</fullName>
    </recommendedName>
</protein>
<dbReference type="SUPFAM" id="SSF54695">
    <property type="entry name" value="POZ domain"/>
    <property type="match status" value="1"/>
</dbReference>
<feature type="domain" description="BTB" evidence="2">
    <location>
        <begin position="251"/>
        <end position="318"/>
    </location>
</feature>
<evidence type="ECO:0000313" key="4">
    <source>
        <dbReference type="Proteomes" id="UP000279259"/>
    </source>
</evidence>